<evidence type="ECO:0000256" key="5">
    <source>
        <dbReference type="ARBA" id="ARBA00038359"/>
    </source>
</evidence>
<evidence type="ECO:0000256" key="2">
    <source>
        <dbReference type="ARBA" id="ARBA00022692"/>
    </source>
</evidence>
<keyword evidence="3 7" id="KW-1133">Transmembrane helix</keyword>
<evidence type="ECO:0000313" key="9">
    <source>
        <dbReference type="EMBL" id="KAF5854177.1"/>
    </source>
</evidence>
<reference evidence="9" key="1">
    <citation type="submission" date="2019-11" db="EMBL/GenBank/DDBJ databases">
        <title>Bipolaris sorokiniana Genome sequencing.</title>
        <authorList>
            <person name="Wang H."/>
        </authorList>
    </citation>
    <scope>NUCLEOTIDE SEQUENCE</scope>
</reference>
<sequence>MELLEMLVKCLGAERPDPACPALMPPTGEMPLNPNAPTIWPWGLPIIITCFALAGIAMMIRIFTRAYLTRLFTFDDIVMTAAALTYFAFVSVTLDSISMGFGKHQWNVTVGEAMRALRRAYWVQIVYCIAMYTTKLGVLLQIKSTFNSKSRDFMFWSSWACIASFSCVYTASLFTWIFPCNPIKKKWEPFIPGTCLPTHAGPSLLSGIINLVTDVALLFLPIYAVSRLQMSIKKKFAVSGIFGAALLACISSAVRLHYTILHLDSKDNTYWLAVVAVCAIIEISALLLCGAFPTFPHFAKWLGYGFKWQSTGYTVTNSGKDSRSNQSDTINLTDRQQKTVDDPV</sequence>
<feature type="transmembrane region" description="Helical" evidence="7">
    <location>
        <begin position="236"/>
        <end position="258"/>
    </location>
</feature>
<feature type="transmembrane region" description="Helical" evidence="7">
    <location>
        <begin position="270"/>
        <end position="292"/>
    </location>
</feature>
<feature type="transmembrane region" description="Helical" evidence="7">
    <location>
        <begin position="121"/>
        <end position="142"/>
    </location>
</feature>
<dbReference type="InterPro" id="IPR049326">
    <property type="entry name" value="Rhodopsin_dom_fungi"/>
</dbReference>
<feature type="compositionally biased region" description="Basic and acidic residues" evidence="6">
    <location>
        <begin position="335"/>
        <end position="344"/>
    </location>
</feature>
<evidence type="ECO:0000256" key="6">
    <source>
        <dbReference type="SAM" id="MobiDB-lite"/>
    </source>
</evidence>
<name>A0A8H6DZV8_COCSA</name>
<dbReference type="EMBL" id="WNKQ01000001">
    <property type="protein sequence ID" value="KAF5854177.1"/>
    <property type="molecule type" value="Genomic_DNA"/>
</dbReference>
<dbReference type="Pfam" id="PF20684">
    <property type="entry name" value="Fung_rhodopsin"/>
    <property type="match status" value="1"/>
</dbReference>
<feature type="transmembrane region" description="Helical" evidence="7">
    <location>
        <begin position="39"/>
        <end position="60"/>
    </location>
</feature>
<keyword evidence="4 7" id="KW-0472">Membrane</keyword>
<protein>
    <recommendedName>
        <fullName evidence="8">Rhodopsin domain-containing protein</fullName>
    </recommendedName>
</protein>
<comment type="subcellular location">
    <subcellularLocation>
        <location evidence="1">Membrane</location>
        <topology evidence="1">Multi-pass membrane protein</topology>
    </subcellularLocation>
</comment>
<feature type="compositionally biased region" description="Polar residues" evidence="6">
    <location>
        <begin position="316"/>
        <end position="334"/>
    </location>
</feature>
<feature type="transmembrane region" description="Helical" evidence="7">
    <location>
        <begin position="81"/>
        <end position="101"/>
    </location>
</feature>
<evidence type="ECO:0000256" key="4">
    <source>
        <dbReference type="ARBA" id="ARBA00023136"/>
    </source>
</evidence>
<organism evidence="9 10">
    <name type="scientific">Cochliobolus sativus</name>
    <name type="common">Common root rot and spot blotch fungus</name>
    <name type="synonym">Bipolaris sorokiniana</name>
    <dbReference type="NCBI Taxonomy" id="45130"/>
    <lineage>
        <taxon>Eukaryota</taxon>
        <taxon>Fungi</taxon>
        <taxon>Dikarya</taxon>
        <taxon>Ascomycota</taxon>
        <taxon>Pezizomycotina</taxon>
        <taxon>Dothideomycetes</taxon>
        <taxon>Pleosporomycetidae</taxon>
        <taxon>Pleosporales</taxon>
        <taxon>Pleosporineae</taxon>
        <taxon>Pleosporaceae</taxon>
        <taxon>Bipolaris</taxon>
    </lineage>
</organism>
<accession>A0A8H6DZV8</accession>
<feature type="region of interest" description="Disordered" evidence="6">
    <location>
        <begin position="316"/>
        <end position="344"/>
    </location>
</feature>
<evidence type="ECO:0000259" key="8">
    <source>
        <dbReference type="Pfam" id="PF20684"/>
    </source>
</evidence>
<keyword evidence="2 7" id="KW-0812">Transmembrane</keyword>
<comment type="caution">
    <text evidence="9">The sequence shown here is derived from an EMBL/GenBank/DDBJ whole genome shotgun (WGS) entry which is preliminary data.</text>
</comment>
<dbReference type="AlphaFoldDB" id="A0A8H6DZV8"/>
<dbReference type="PANTHER" id="PTHR33048:SF158">
    <property type="entry name" value="MEMBRANE PROTEIN PTH11-LIKE, PUTATIVE-RELATED"/>
    <property type="match status" value="1"/>
</dbReference>
<comment type="similarity">
    <text evidence="5">Belongs to the SAT4 family.</text>
</comment>
<dbReference type="InterPro" id="IPR052337">
    <property type="entry name" value="SAT4-like"/>
</dbReference>
<dbReference type="Proteomes" id="UP000624244">
    <property type="component" value="Unassembled WGS sequence"/>
</dbReference>
<feature type="domain" description="Rhodopsin" evidence="8">
    <location>
        <begin position="60"/>
        <end position="296"/>
    </location>
</feature>
<dbReference type="GO" id="GO:0016020">
    <property type="term" value="C:membrane"/>
    <property type="evidence" value="ECO:0007669"/>
    <property type="project" value="UniProtKB-SubCell"/>
</dbReference>
<evidence type="ECO:0000256" key="7">
    <source>
        <dbReference type="SAM" id="Phobius"/>
    </source>
</evidence>
<gene>
    <name evidence="9" type="ORF">GGP41_006938</name>
</gene>
<proteinExistence type="inferred from homology"/>
<feature type="transmembrane region" description="Helical" evidence="7">
    <location>
        <begin position="154"/>
        <end position="178"/>
    </location>
</feature>
<evidence type="ECO:0000256" key="3">
    <source>
        <dbReference type="ARBA" id="ARBA00022989"/>
    </source>
</evidence>
<dbReference type="PANTHER" id="PTHR33048">
    <property type="entry name" value="PTH11-LIKE INTEGRAL MEMBRANE PROTEIN (AFU_ORTHOLOGUE AFUA_5G11245)"/>
    <property type="match status" value="1"/>
</dbReference>
<evidence type="ECO:0000256" key="1">
    <source>
        <dbReference type="ARBA" id="ARBA00004141"/>
    </source>
</evidence>
<evidence type="ECO:0000313" key="10">
    <source>
        <dbReference type="Proteomes" id="UP000624244"/>
    </source>
</evidence>
<feature type="transmembrane region" description="Helical" evidence="7">
    <location>
        <begin position="204"/>
        <end position="224"/>
    </location>
</feature>